<reference evidence="11" key="1">
    <citation type="submission" date="2016-12" db="EMBL/GenBank/DDBJ databases">
        <title>The genomes of Aspergillus section Nigri reveals drivers in fungal speciation.</title>
        <authorList>
            <consortium name="DOE Joint Genome Institute"/>
            <person name="Vesth T.C."/>
            <person name="Nybo J."/>
            <person name="Theobald S."/>
            <person name="Brandl J."/>
            <person name="Frisvad J.C."/>
            <person name="Nielsen K.F."/>
            <person name="Lyhne E.K."/>
            <person name="Kogle M.E."/>
            <person name="Kuo A."/>
            <person name="Riley R."/>
            <person name="Clum A."/>
            <person name="Nolan M."/>
            <person name="Lipzen A."/>
            <person name="Salamov A."/>
            <person name="Henrissat B."/>
            <person name="Wiebenga A."/>
            <person name="De Vries R.P."/>
            <person name="Grigoriev I.V."/>
            <person name="Mortensen U.H."/>
            <person name="Andersen M.R."/>
            <person name="Baker S.E."/>
        </authorList>
    </citation>
    <scope>NUCLEOTIDE SEQUENCE [LARGE SCALE GENOMIC DNA]</scope>
    <source>
        <strain evidence="11">CBS 113365</strain>
    </source>
</reference>
<evidence type="ECO:0000256" key="1">
    <source>
        <dbReference type="ARBA" id="ARBA00022723"/>
    </source>
</evidence>
<keyword evidence="6" id="KW-0539">Nucleus</keyword>
<keyword evidence="12" id="KW-1185">Reference proteome</keyword>
<dbReference type="SUPFAM" id="SSF57667">
    <property type="entry name" value="beta-beta-alpha zinc fingers"/>
    <property type="match status" value="1"/>
</dbReference>
<feature type="region of interest" description="Disordered" evidence="8">
    <location>
        <begin position="1"/>
        <end position="26"/>
    </location>
</feature>
<dbReference type="GO" id="GO:0003677">
    <property type="term" value="F:DNA binding"/>
    <property type="evidence" value="ECO:0007669"/>
    <property type="project" value="UniProtKB-KW"/>
</dbReference>
<evidence type="ECO:0000313" key="11">
    <source>
        <dbReference type="EMBL" id="PYH68355.1"/>
    </source>
</evidence>
<accession>A0A319B775</accession>
<dbReference type="Pfam" id="PF04082">
    <property type="entry name" value="Fungal_trans"/>
    <property type="match status" value="1"/>
</dbReference>
<dbReference type="InterPro" id="IPR036236">
    <property type="entry name" value="Znf_C2H2_sf"/>
</dbReference>
<dbReference type="Gene3D" id="4.10.240.10">
    <property type="entry name" value="Zn(2)-C6 fungal-type DNA-binding domain"/>
    <property type="match status" value="1"/>
</dbReference>
<dbReference type="GeneID" id="37217236"/>
<dbReference type="GO" id="GO:0006351">
    <property type="term" value="P:DNA-templated transcription"/>
    <property type="evidence" value="ECO:0007669"/>
    <property type="project" value="InterPro"/>
</dbReference>
<evidence type="ECO:0000256" key="6">
    <source>
        <dbReference type="ARBA" id="ARBA00023242"/>
    </source>
</evidence>
<keyword evidence="4" id="KW-0238">DNA-binding</keyword>
<dbReference type="PANTHER" id="PTHR47660:SF2">
    <property type="entry name" value="TRANSCRIPTION FACTOR WITH C2H2 AND ZN(2)-CYS(6) DNA BINDING DOMAIN (EUROFUNG)"/>
    <property type="match status" value="1"/>
</dbReference>
<keyword evidence="1" id="KW-0479">Metal-binding</keyword>
<dbReference type="PANTHER" id="PTHR47660">
    <property type="entry name" value="TRANSCRIPTION FACTOR WITH C2H2 AND ZN(2)-CYS(6) DNA BINDING DOMAIN (EUROFUNG)-RELATED-RELATED"/>
    <property type="match status" value="1"/>
</dbReference>
<dbReference type="Proteomes" id="UP000248405">
    <property type="component" value="Unassembled WGS sequence"/>
</dbReference>
<name>A0A319B775_ASPVC</name>
<proteinExistence type="predicted"/>
<evidence type="ECO:0000256" key="7">
    <source>
        <dbReference type="PROSITE-ProRule" id="PRU00042"/>
    </source>
</evidence>
<dbReference type="Pfam" id="PF00096">
    <property type="entry name" value="zf-C2H2"/>
    <property type="match status" value="1"/>
</dbReference>
<evidence type="ECO:0000259" key="9">
    <source>
        <dbReference type="PROSITE" id="PS50048"/>
    </source>
</evidence>
<keyword evidence="5" id="KW-0804">Transcription</keyword>
<evidence type="ECO:0008006" key="13">
    <source>
        <dbReference type="Google" id="ProtNLM"/>
    </source>
</evidence>
<dbReference type="PROSITE" id="PS50157">
    <property type="entry name" value="ZINC_FINGER_C2H2_2"/>
    <property type="match status" value="2"/>
</dbReference>
<dbReference type="OrthoDB" id="40579at2759"/>
<gene>
    <name evidence="11" type="ORF">BO88DRAFT_488805</name>
</gene>
<organism evidence="11 12">
    <name type="scientific">Aspergillus vadensis (strain CBS 113365 / IMI 142717 / IBT 24658)</name>
    <dbReference type="NCBI Taxonomy" id="1448311"/>
    <lineage>
        <taxon>Eukaryota</taxon>
        <taxon>Fungi</taxon>
        <taxon>Dikarya</taxon>
        <taxon>Ascomycota</taxon>
        <taxon>Pezizomycotina</taxon>
        <taxon>Eurotiomycetes</taxon>
        <taxon>Eurotiomycetidae</taxon>
        <taxon>Eurotiales</taxon>
        <taxon>Aspergillaceae</taxon>
        <taxon>Aspergillus</taxon>
        <taxon>Aspergillus subgen. Circumdati</taxon>
    </lineage>
</organism>
<dbReference type="InterPro" id="IPR036864">
    <property type="entry name" value="Zn2-C6_fun-type_DNA-bd_sf"/>
</dbReference>
<dbReference type="AlphaFoldDB" id="A0A319B775"/>
<dbReference type="GO" id="GO:0009893">
    <property type="term" value="P:positive regulation of metabolic process"/>
    <property type="evidence" value="ECO:0007669"/>
    <property type="project" value="UniProtKB-ARBA"/>
</dbReference>
<dbReference type="SUPFAM" id="SSF57701">
    <property type="entry name" value="Zn2/Cys6 DNA-binding domain"/>
    <property type="match status" value="1"/>
</dbReference>
<dbReference type="GO" id="GO:0000981">
    <property type="term" value="F:DNA-binding transcription factor activity, RNA polymerase II-specific"/>
    <property type="evidence" value="ECO:0007669"/>
    <property type="project" value="InterPro"/>
</dbReference>
<evidence type="ECO:0000259" key="10">
    <source>
        <dbReference type="PROSITE" id="PS50157"/>
    </source>
</evidence>
<evidence type="ECO:0000256" key="8">
    <source>
        <dbReference type="SAM" id="MobiDB-lite"/>
    </source>
</evidence>
<keyword evidence="7" id="KW-0863">Zinc-finger</keyword>
<dbReference type="PROSITE" id="PS50048">
    <property type="entry name" value="ZN2_CY6_FUNGAL_2"/>
    <property type="match status" value="1"/>
</dbReference>
<evidence type="ECO:0000256" key="4">
    <source>
        <dbReference type="ARBA" id="ARBA00023125"/>
    </source>
</evidence>
<dbReference type="InterPro" id="IPR007219">
    <property type="entry name" value="XnlR_reg_dom"/>
</dbReference>
<keyword evidence="3" id="KW-0805">Transcription regulation</keyword>
<sequence length="854" mass="96008">MDTPEDRADTPPNPKRAKAGKDSDSEYWCDKCSRSFERSDHYTRHLHSHEDLRPYRCPFCPKGFNRGDLLYRHKQTHLRKEGSSRTARASRACQACVQSKSKCTDQKPCQRCLSRGEPCLPSAKEVHVASQWNKISEATSTFDGSVSIAHEDDRALGASTPPPTVEPAQHIEASEQERSDEPTTIPAAPLDPAFAVDCLISPYASGFAFTDAFLVPPVTSDLDRGCFELDLETLQTLMQPIPSGVHNLAEIGENDRAHASPASSRFEFFKRSPWLWTPVHVDNAYSGQESLRINEKAINSILRNDQQYYFTAKFTPTVVDSSCRDRILFMIYSTTHSTSPLQAFPSESYLDRMVQVYFGWQSLEPASWIHAPSLSVTECPTELLATIIGAGASSISIDSVCRMGYALQERSRLSLSASIETDNSRVRDLQTIQAYLLWVSISLWSGFKRNMEVAETFLSAPLTMLRRYGCFSRAQYDKPIYPHPDDDIYTTEAKWHAWVRQESFKRDRTALFAVLTDLRCSMVYLKPPNCSVTELSCPLPFARDIWLAPSATAWKGIMLSSAISVNESPTWLAISQNPSLLNNLPNYYDKSLVSLVAIHGFWSQVWAYQESQRFFRANDQFSVQATTTLWLSCQHEDLAKRIEVAKQTLIQDNSHPSHIQLVAQFCLMALRVSPREVQQFAGRLGEEEAATTHHLLREWMVGPEFKAAVWHAGQILRIARSVPAAQLREFYAVLVYQASLTLWAYGLVSISMIRFASPQLLQRTSDEADGGHVNLDGPSTPETAAFVMLGRGKPGIQVGHDREFCPLTDIRTVMRAACDVYRDNFNPETETFPPLLEGMMNLMTDLGNIDTASF</sequence>
<dbReference type="SMART" id="SM00066">
    <property type="entry name" value="GAL4"/>
    <property type="match status" value="1"/>
</dbReference>
<evidence type="ECO:0000313" key="12">
    <source>
        <dbReference type="Proteomes" id="UP000248405"/>
    </source>
</evidence>
<feature type="region of interest" description="Disordered" evidence="8">
    <location>
        <begin position="154"/>
        <end position="187"/>
    </location>
</feature>
<dbReference type="InterPro" id="IPR001138">
    <property type="entry name" value="Zn2Cys6_DnaBD"/>
</dbReference>
<feature type="domain" description="C2H2-type" evidence="10">
    <location>
        <begin position="55"/>
        <end position="82"/>
    </location>
</feature>
<dbReference type="PROSITE" id="PS00028">
    <property type="entry name" value="ZINC_FINGER_C2H2_1"/>
    <property type="match status" value="2"/>
</dbReference>
<dbReference type="GO" id="GO:0008270">
    <property type="term" value="F:zinc ion binding"/>
    <property type="evidence" value="ECO:0007669"/>
    <property type="project" value="UniProtKB-KW"/>
</dbReference>
<evidence type="ECO:0000256" key="3">
    <source>
        <dbReference type="ARBA" id="ARBA00023015"/>
    </source>
</evidence>
<dbReference type="RefSeq" id="XP_025562149.1">
    <property type="nucleotide sequence ID" value="XM_025712644.1"/>
</dbReference>
<protein>
    <recommendedName>
        <fullName evidence="13">C2H2 type zinc finger domain protein</fullName>
    </recommendedName>
</protein>
<dbReference type="Gene3D" id="3.30.160.60">
    <property type="entry name" value="Classic Zinc Finger"/>
    <property type="match status" value="1"/>
</dbReference>
<keyword evidence="2" id="KW-0862">Zinc</keyword>
<feature type="domain" description="Zn(2)-C6 fungal-type" evidence="9">
    <location>
        <begin position="92"/>
        <end position="119"/>
    </location>
</feature>
<dbReference type="InterPro" id="IPR013087">
    <property type="entry name" value="Znf_C2H2_type"/>
</dbReference>
<evidence type="ECO:0000256" key="2">
    <source>
        <dbReference type="ARBA" id="ARBA00022833"/>
    </source>
</evidence>
<dbReference type="Pfam" id="PF00172">
    <property type="entry name" value="Zn_clus"/>
    <property type="match status" value="1"/>
</dbReference>
<feature type="compositionally biased region" description="Basic and acidic residues" evidence="8">
    <location>
        <begin position="172"/>
        <end position="181"/>
    </location>
</feature>
<dbReference type="SMART" id="SM00355">
    <property type="entry name" value="ZnF_C2H2"/>
    <property type="match status" value="2"/>
</dbReference>
<dbReference type="EMBL" id="KZ821627">
    <property type="protein sequence ID" value="PYH68355.1"/>
    <property type="molecule type" value="Genomic_DNA"/>
</dbReference>
<dbReference type="CDD" id="cd00067">
    <property type="entry name" value="GAL4"/>
    <property type="match status" value="1"/>
</dbReference>
<evidence type="ECO:0000256" key="5">
    <source>
        <dbReference type="ARBA" id="ARBA00023163"/>
    </source>
</evidence>
<feature type="domain" description="C2H2-type" evidence="10">
    <location>
        <begin position="27"/>
        <end position="54"/>
    </location>
</feature>